<evidence type="ECO:0000313" key="8">
    <source>
        <dbReference type="Proteomes" id="UP000826725"/>
    </source>
</evidence>
<keyword evidence="8" id="KW-1185">Reference proteome</keyword>
<comment type="similarity">
    <text evidence="1">Belongs to the thioredoxin family.</text>
</comment>
<dbReference type="CDD" id="cd02947">
    <property type="entry name" value="TRX_family"/>
    <property type="match status" value="1"/>
</dbReference>
<dbReference type="GO" id="GO:0005737">
    <property type="term" value="C:cytoplasm"/>
    <property type="evidence" value="ECO:0007669"/>
    <property type="project" value="TreeGrafter"/>
</dbReference>
<evidence type="ECO:0000256" key="1">
    <source>
        <dbReference type="ARBA" id="ARBA00008987"/>
    </source>
</evidence>
<protein>
    <submittedName>
        <fullName evidence="7">Thiol reductase thioredoxin</fullName>
    </submittedName>
</protein>
<dbReference type="InterPro" id="IPR017937">
    <property type="entry name" value="Thioredoxin_CS"/>
</dbReference>
<keyword evidence="4" id="KW-1015">Disulfide bond</keyword>
<dbReference type="PANTHER" id="PTHR45663:SF11">
    <property type="entry name" value="GEO12009P1"/>
    <property type="match status" value="1"/>
</dbReference>
<dbReference type="Proteomes" id="UP000826725">
    <property type="component" value="Chromosome"/>
</dbReference>
<accession>A0A8D5FSI5</accession>
<gene>
    <name evidence="7" type="ORF">DGMP_35580</name>
</gene>
<dbReference type="InterPro" id="IPR013766">
    <property type="entry name" value="Thioredoxin_domain"/>
</dbReference>
<evidence type="ECO:0000256" key="3">
    <source>
        <dbReference type="ARBA" id="ARBA00022982"/>
    </source>
</evidence>
<evidence type="ECO:0000256" key="5">
    <source>
        <dbReference type="ARBA" id="ARBA00023284"/>
    </source>
</evidence>
<evidence type="ECO:0000256" key="2">
    <source>
        <dbReference type="ARBA" id="ARBA00022448"/>
    </source>
</evidence>
<evidence type="ECO:0000259" key="6">
    <source>
        <dbReference type="PROSITE" id="PS51352"/>
    </source>
</evidence>
<dbReference type="RefSeq" id="WP_228855173.1">
    <property type="nucleotide sequence ID" value="NZ_AP024086.1"/>
</dbReference>
<sequence>MSDLVRCPGCGAKNRIAAEKQHLVAKCGKCGSKLPAQGGVIELDDSGFQRVVMTSSLPVLVDFYSPTCGPCHALAPVIDQLARQYAGRALICKLDTSRHQMSAAKFKIRGVPTLLFFKGGKQVDQVVGAVPAHELEQRLDRLC</sequence>
<organism evidence="7 8">
    <name type="scientific">Desulfomarina profundi</name>
    <dbReference type="NCBI Taxonomy" id="2772557"/>
    <lineage>
        <taxon>Bacteria</taxon>
        <taxon>Pseudomonadati</taxon>
        <taxon>Thermodesulfobacteriota</taxon>
        <taxon>Desulfobulbia</taxon>
        <taxon>Desulfobulbales</taxon>
        <taxon>Desulfobulbaceae</taxon>
        <taxon>Desulfomarina</taxon>
    </lineage>
</organism>
<proteinExistence type="inferred from homology"/>
<feature type="domain" description="Thioredoxin" evidence="6">
    <location>
        <begin position="28"/>
        <end position="143"/>
    </location>
</feature>
<dbReference type="PANTHER" id="PTHR45663">
    <property type="entry name" value="GEO12009P1"/>
    <property type="match status" value="1"/>
</dbReference>
<name>A0A8D5FSI5_9BACT</name>
<evidence type="ECO:0000256" key="4">
    <source>
        <dbReference type="ARBA" id="ARBA00023157"/>
    </source>
</evidence>
<dbReference type="AlphaFoldDB" id="A0A8D5FSI5"/>
<dbReference type="Pfam" id="PF00085">
    <property type="entry name" value="Thioredoxin"/>
    <property type="match status" value="1"/>
</dbReference>
<keyword evidence="5" id="KW-0676">Redox-active center</keyword>
<dbReference type="FunFam" id="3.40.30.10:FF:000001">
    <property type="entry name" value="Thioredoxin"/>
    <property type="match status" value="1"/>
</dbReference>
<evidence type="ECO:0000313" key="7">
    <source>
        <dbReference type="EMBL" id="BCL62865.1"/>
    </source>
</evidence>
<dbReference type="GO" id="GO:0015035">
    <property type="term" value="F:protein-disulfide reductase activity"/>
    <property type="evidence" value="ECO:0007669"/>
    <property type="project" value="TreeGrafter"/>
</dbReference>
<keyword evidence="2" id="KW-0813">Transport</keyword>
<keyword evidence="3" id="KW-0249">Electron transport</keyword>
<dbReference type="EMBL" id="AP024086">
    <property type="protein sequence ID" value="BCL62865.1"/>
    <property type="molecule type" value="Genomic_DNA"/>
</dbReference>
<dbReference type="KEGG" id="dbk:DGMP_35580"/>
<dbReference type="PROSITE" id="PS51352">
    <property type="entry name" value="THIOREDOXIN_2"/>
    <property type="match status" value="1"/>
</dbReference>
<dbReference type="PROSITE" id="PS00194">
    <property type="entry name" value="THIOREDOXIN_1"/>
    <property type="match status" value="1"/>
</dbReference>
<reference evidence="7" key="1">
    <citation type="submission" date="2020-09" db="EMBL/GenBank/DDBJ databases">
        <title>Desulfogranum mesoprofundum gen. nov., sp. nov., a novel mesophilic, sulfate-reducing chemolithoautotroph isolated from a deep-sea hydrothermal vent chimney in the Suiyo Seamount.</title>
        <authorList>
            <person name="Hashimoto Y."/>
            <person name="Nakagawa S."/>
        </authorList>
    </citation>
    <scope>NUCLEOTIDE SEQUENCE</scope>
    <source>
        <strain evidence="7">KT2</strain>
    </source>
</reference>